<dbReference type="SUPFAM" id="SSF52283">
    <property type="entry name" value="Formate/glycerate dehydrogenase catalytic domain-like"/>
    <property type="match status" value="1"/>
</dbReference>
<dbReference type="FunFam" id="3.40.50.720:FF:000363">
    <property type="entry name" value="D-isomer specific 2-hydroxyacid dehydrogenase"/>
    <property type="match status" value="1"/>
</dbReference>
<dbReference type="CDD" id="cd05300">
    <property type="entry name" value="2-Hacid_dh_1"/>
    <property type="match status" value="1"/>
</dbReference>
<gene>
    <name evidence="7" type="ORF">GCM10011391_25520</name>
</gene>
<evidence type="ECO:0000256" key="3">
    <source>
        <dbReference type="ARBA" id="ARBA00023027"/>
    </source>
</evidence>
<name>A0A8J3DUB7_9BACL</name>
<dbReference type="Gene3D" id="3.40.50.720">
    <property type="entry name" value="NAD(P)-binding Rossmann-like Domain"/>
    <property type="match status" value="2"/>
</dbReference>
<evidence type="ECO:0000313" key="7">
    <source>
        <dbReference type="EMBL" id="GGE45595.1"/>
    </source>
</evidence>
<dbReference type="AlphaFoldDB" id="A0A8J3DUB7"/>
<dbReference type="Pfam" id="PF02826">
    <property type="entry name" value="2-Hacid_dh_C"/>
    <property type="match status" value="1"/>
</dbReference>
<dbReference type="InterPro" id="IPR006140">
    <property type="entry name" value="D-isomer_DH_NAD-bd"/>
</dbReference>
<keyword evidence="3" id="KW-0520">NAD</keyword>
<reference evidence="7" key="1">
    <citation type="journal article" date="2014" name="Int. J. Syst. Evol. Microbiol.">
        <title>Complete genome sequence of Corynebacterium casei LMG S-19264T (=DSM 44701T), isolated from a smear-ripened cheese.</title>
        <authorList>
            <consortium name="US DOE Joint Genome Institute (JGI-PGF)"/>
            <person name="Walter F."/>
            <person name="Albersmeier A."/>
            <person name="Kalinowski J."/>
            <person name="Ruckert C."/>
        </authorList>
    </citation>
    <scope>NUCLEOTIDE SEQUENCE</scope>
    <source>
        <strain evidence="7">CGMCC 1.15371</strain>
    </source>
</reference>
<dbReference type="PANTHER" id="PTHR43333:SF1">
    <property type="entry name" value="D-ISOMER SPECIFIC 2-HYDROXYACID DEHYDROGENASE NAD-BINDING DOMAIN-CONTAINING PROTEIN"/>
    <property type="match status" value="1"/>
</dbReference>
<dbReference type="InterPro" id="IPR006139">
    <property type="entry name" value="D-isomer_2_OHA_DH_cat_dom"/>
</dbReference>
<evidence type="ECO:0000256" key="4">
    <source>
        <dbReference type="RuleBase" id="RU003719"/>
    </source>
</evidence>
<comment type="caution">
    <text evidence="7">The sequence shown here is derived from an EMBL/GenBank/DDBJ whole genome shotgun (WGS) entry which is preliminary data.</text>
</comment>
<evidence type="ECO:0000259" key="5">
    <source>
        <dbReference type="Pfam" id="PF00389"/>
    </source>
</evidence>
<organism evidence="7 8">
    <name type="scientific">Pullulanibacillus camelliae</name>
    <dbReference type="NCBI Taxonomy" id="1707096"/>
    <lineage>
        <taxon>Bacteria</taxon>
        <taxon>Bacillati</taxon>
        <taxon>Bacillota</taxon>
        <taxon>Bacilli</taxon>
        <taxon>Bacillales</taxon>
        <taxon>Sporolactobacillaceae</taxon>
        <taxon>Pullulanibacillus</taxon>
    </lineage>
</organism>
<keyword evidence="8" id="KW-1185">Reference proteome</keyword>
<dbReference type="EMBL" id="BMIR01000011">
    <property type="protein sequence ID" value="GGE45595.1"/>
    <property type="molecule type" value="Genomic_DNA"/>
</dbReference>
<evidence type="ECO:0000259" key="6">
    <source>
        <dbReference type="Pfam" id="PF02826"/>
    </source>
</evidence>
<evidence type="ECO:0000256" key="2">
    <source>
        <dbReference type="ARBA" id="ARBA00023002"/>
    </source>
</evidence>
<protein>
    <submittedName>
        <fullName evidence="7">2-hydroxyacid dehydrogenase</fullName>
    </submittedName>
</protein>
<proteinExistence type="inferred from homology"/>
<evidence type="ECO:0000313" key="8">
    <source>
        <dbReference type="Proteomes" id="UP000628775"/>
    </source>
</evidence>
<dbReference type="GO" id="GO:0051287">
    <property type="term" value="F:NAD binding"/>
    <property type="evidence" value="ECO:0007669"/>
    <property type="project" value="InterPro"/>
</dbReference>
<dbReference type="GO" id="GO:0016616">
    <property type="term" value="F:oxidoreductase activity, acting on the CH-OH group of donors, NAD or NADP as acceptor"/>
    <property type="evidence" value="ECO:0007669"/>
    <property type="project" value="InterPro"/>
</dbReference>
<accession>A0A8J3DUB7</accession>
<dbReference type="RefSeq" id="WP_188694567.1">
    <property type="nucleotide sequence ID" value="NZ_BMIR01000011.1"/>
</dbReference>
<dbReference type="Pfam" id="PF00389">
    <property type="entry name" value="2-Hacid_dh"/>
    <property type="match status" value="1"/>
</dbReference>
<dbReference type="Proteomes" id="UP000628775">
    <property type="component" value="Unassembled WGS sequence"/>
</dbReference>
<comment type="similarity">
    <text evidence="1 4">Belongs to the D-isomer specific 2-hydroxyacid dehydrogenase family.</text>
</comment>
<evidence type="ECO:0000256" key="1">
    <source>
        <dbReference type="ARBA" id="ARBA00005854"/>
    </source>
</evidence>
<reference evidence="7" key="2">
    <citation type="submission" date="2020-09" db="EMBL/GenBank/DDBJ databases">
        <authorList>
            <person name="Sun Q."/>
            <person name="Zhou Y."/>
        </authorList>
    </citation>
    <scope>NUCLEOTIDE SEQUENCE</scope>
    <source>
        <strain evidence="7">CGMCC 1.15371</strain>
    </source>
</reference>
<feature type="domain" description="D-isomer specific 2-hydroxyacid dehydrogenase NAD-binding" evidence="6">
    <location>
        <begin position="104"/>
        <end position="278"/>
    </location>
</feature>
<keyword evidence="2 4" id="KW-0560">Oxidoreductase</keyword>
<dbReference type="SUPFAM" id="SSF51735">
    <property type="entry name" value="NAD(P)-binding Rossmann-fold domains"/>
    <property type="match status" value="1"/>
</dbReference>
<feature type="domain" description="D-isomer specific 2-hydroxyacid dehydrogenase catalytic" evidence="5">
    <location>
        <begin position="28"/>
        <end position="304"/>
    </location>
</feature>
<dbReference type="InterPro" id="IPR036291">
    <property type="entry name" value="NAD(P)-bd_dom_sf"/>
</dbReference>
<sequence>MKVVSTANLQKGLQEHLLSTFSEIDFLFYANIEAADEALFSADILITYGEDLTEAHIEQAEQLKWIMVISAGLEKMPLALIKKKGIMVTNARGIHKIPMAEYTIGAMLQFVKNMRQWSENQSHHQWNKAIPTGELAGKTVTIIGPGAIGQEIARLGAAFRMKSLGVSRSGQPLEHFDQIYSIDEIEQALPDADFVVAILPQTEQTEGLIKERHFALMSEQAIFINIGRGKTVVQDDLLKALQSGMIRGAVLDVFEEEPLDQSHPFWEMDNVIVTPHVSSATSEYQPRSITIFEHNLKVYLSGENNFINAIDLDRGY</sequence>
<dbReference type="PANTHER" id="PTHR43333">
    <property type="entry name" value="2-HACID_DH_C DOMAIN-CONTAINING PROTEIN"/>
    <property type="match status" value="1"/>
</dbReference>